<comment type="caution">
    <text evidence="1">The sequence shown here is derived from an EMBL/GenBank/DDBJ whole genome shotgun (WGS) entry which is preliminary data.</text>
</comment>
<feature type="non-terminal residue" evidence="1">
    <location>
        <position position="1"/>
    </location>
</feature>
<evidence type="ECO:0000313" key="1">
    <source>
        <dbReference type="EMBL" id="CAG8636481.1"/>
    </source>
</evidence>
<proteinExistence type="predicted"/>
<gene>
    <name evidence="1" type="ORF">DHETER_LOCUS8629</name>
</gene>
<protein>
    <submittedName>
        <fullName evidence="1">5178_t:CDS:1</fullName>
    </submittedName>
</protein>
<reference evidence="1" key="1">
    <citation type="submission" date="2021-06" db="EMBL/GenBank/DDBJ databases">
        <authorList>
            <person name="Kallberg Y."/>
            <person name="Tangrot J."/>
            <person name="Rosling A."/>
        </authorList>
    </citation>
    <scope>NUCLEOTIDE SEQUENCE</scope>
    <source>
        <strain evidence="1">IL203A</strain>
    </source>
</reference>
<keyword evidence="2" id="KW-1185">Reference proteome</keyword>
<dbReference type="Proteomes" id="UP000789702">
    <property type="component" value="Unassembled WGS sequence"/>
</dbReference>
<organism evidence="1 2">
    <name type="scientific">Dentiscutata heterogama</name>
    <dbReference type="NCBI Taxonomy" id="1316150"/>
    <lineage>
        <taxon>Eukaryota</taxon>
        <taxon>Fungi</taxon>
        <taxon>Fungi incertae sedis</taxon>
        <taxon>Mucoromycota</taxon>
        <taxon>Glomeromycotina</taxon>
        <taxon>Glomeromycetes</taxon>
        <taxon>Diversisporales</taxon>
        <taxon>Gigasporaceae</taxon>
        <taxon>Dentiscutata</taxon>
    </lineage>
</organism>
<sequence length="74" mass="8284">LQLDIVLAIALFISNILQVVYKHAKIYESTCKQNLLYLSTSISILYSTYASSNTPIRFSSLLVTSKLAIDKLTE</sequence>
<feature type="non-terminal residue" evidence="1">
    <location>
        <position position="74"/>
    </location>
</feature>
<accession>A0ACA9NBI8</accession>
<dbReference type="EMBL" id="CAJVPU010013976">
    <property type="protein sequence ID" value="CAG8636481.1"/>
    <property type="molecule type" value="Genomic_DNA"/>
</dbReference>
<name>A0ACA9NBI8_9GLOM</name>
<evidence type="ECO:0000313" key="2">
    <source>
        <dbReference type="Proteomes" id="UP000789702"/>
    </source>
</evidence>